<feature type="region of interest" description="Disordered" evidence="1">
    <location>
        <begin position="1"/>
        <end position="42"/>
    </location>
</feature>
<organism evidence="2 3">
    <name type="scientific">Paludibaculum fermentans</name>
    <dbReference type="NCBI Taxonomy" id="1473598"/>
    <lineage>
        <taxon>Bacteria</taxon>
        <taxon>Pseudomonadati</taxon>
        <taxon>Acidobacteriota</taxon>
        <taxon>Terriglobia</taxon>
        <taxon>Bryobacterales</taxon>
        <taxon>Bryobacteraceae</taxon>
        <taxon>Paludibaculum</taxon>
    </lineage>
</organism>
<dbReference type="KEGG" id="pfer:IRI77_03195"/>
<evidence type="ECO:0000256" key="1">
    <source>
        <dbReference type="SAM" id="MobiDB-lite"/>
    </source>
</evidence>
<dbReference type="RefSeq" id="WP_194450643.1">
    <property type="nucleotide sequence ID" value="NZ_CP063849.1"/>
</dbReference>
<name>A0A7S7NSM6_PALFE</name>
<sequence>MNQDTIHQLHREAARQHELAAHSHRTASEHNEKGDNPAGNWHMQRAQEFSDRAYELAKEAHNKSGQIESL</sequence>
<keyword evidence="3" id="KW-1185">Reference proteome</keyword>
<dbReference type="AlphaFoldDB" id="A0A7S7NSM6"/>
<protein>
    <submittedName>
        <fullName evidence="2">Uncharacterized protein</fullName>
    </submittedName>
</protein>
<evidence type="ECO:0000313" key="3">
    <source>
        <dbReference type="Proteomes" id="UP000593892"/>
    </source>
</evidence>
<reference evidence="2 3" key="1">
    <citation type="submission" date="2020-10" db="EMBL/GenBank/DDBJ databases">
        <title>Complete genome sequence of Paludibaculum fermentans P105T, a facultatively anaerobic acidobacterium capable of dissimilatory Fe(III) reduction.</title>
        <authorList>
            <person name="Dedysh S.N."/>
            <person name="Beletsky A.V."/>
            <person name="Kulichevskaya I.S."/>
            <person name="Mardanov A.V."/>
            <person name="Ravin N.V."/>
        </authorList>
    </citation>
    <scope>NUCLEOTIDE SEQUENCE [LARGE SCALE GENOMIC DNA]</scope>
    <source>
        <strain evidence="2 3">P105</strain>
    </source>
</reference>
<accession>A0A7S7NSM6</accession>
<evidence type="ECO:0000313" key="2">
    <source>
        <dbReference type="EMBL" id="QOY88980.1"/>
    </source>
</evidence>
<proteinExistence type="predicted"/>
<gene>
    <name evidence="2" type="ORF">IRI77_03195</name>
</gene>
<dbReference type="EMBL" id="CP063849">
    <property type="protein sequence ID" value="QOY88980.1"/>
    <property type="molecule type" value="Genomic_DNA"/>
</dbReference>
<dbReference type="Proteomes" id="UP000593892">
    <property type="component" value="Chromosome"/>
</dbReference>
<feature type="compositionally biased region" description="Basic and acidic residues" evidence="1">
    <location>
        <begin position="7"/>
        <end position="35"/>
    </location>
</feature>